<dbReference type="AlphaFoldDB" id="A0A1H0JQC2"/>
<dbReference type="OrthoDB" id="5194448at2"/>
<sequence>MRFLRRNSADSTDSQVEEAAVAIGEDAPKAHTPGKGRPTPKRREAEARRRGPVAPPPKTTREAMKRARGNKEERKALAAKRKEQRLEGRRRMLEGDEKYLMARDRGPVKAYVRDLVDSKRNLLGLFMPLAGVVIVSMVVPSLAVQQYATLASLVMLILMVIEAVINGRRITRLVRAKFPKENIRGASIGWYAFVRATQIRKLRAPKPRVGPGDVIS</sequence>
<evidence type="ECO:0000256" key="1">
    <source>
        <dbReference type="SAM" id="MobiDB-lite"/>
    </source>
</evidence>
<dbReference type="RefSeq" id="WP_091371762.1">
    <property type="nucleotide sequence ID" value="NZ_FNDV01000002.1"/>
</dbReference>
<feature type="transmembrane region" description="Helical" evidence="2">
    <location>
        <begin position="147"/>
        <end position="165"/>
    </location>
</feature>
<keyword evidence="4" id="KW-1185">Reference proteome</keyword>
<accession>A0A1H0JQC2</accession>
<name>A0A1H0JQC2_9PSEU</name>
<feature type="transmembrane region" description="Helical" evidence="2">
    <location>
        <begin position="122"/>
        <end position="141"/>
    </location>
</feature>
<dbReference type="STRING" id="504798.SAMN05421871_102877"/>
<feature type="region of interest" description="Disordered" evidence="1">
    <location>
        <begin position="1"/>
        <end position="84"/>
    </location>
</feature>
<keyword evidence="2" id="KW-0472">Membrane</keyword>
<gene>
    <name evidence="3" type="ORF">SAMN05192558_103172</name>
</gene>
<dbReference type="InterPro" id="IPR021403">
    <property type="entry name" value="DUF3043"/>
</dbReference>
<dbReference type="EMBL" id="FNJB01000003">
    <property type="protein sequence ID" value="SDO45907.1"/>
    <property type="molecule type" value="Genomic_DNA"/>
</dbReference>
<organism evidence="3 4">
    <name type="scientific">Actinokineospora alba</name>
    <dbReference type="NCBI Taxonomy" id="504798"/>
    <lineage>
        <taxon>Bacteria</taxon>
        <taxon>Bacillati</taxon>
        <taxon>Actinomycetota</taxon>
        <taxon>Actinomycetes</taxon>
        <taxon>Pseudonocardiales</taxon>
        <taxon>Pseudonocardiaceae</taxon>
        <taxon>Actinokineospora</taxon>
    </lineage>
</organism>
<feature type="compositionally biased region" description="Basic and acidic residues" evidence="1">
    <location>
        <begin position="59"/>
        <end position="84"/>
    </location>
</feature>
<evidence type="ECO:0008006" key="5">
    <source>
        <dbReference type="Google" id="ProtNLM"/>
    </source>
</evidence>
<keyword evidence="2" id="KW-1133">Transmembrane helix</keyword>
<proteinExistence type="predicted"/>
<evidence type="ECO:0000313" key="3">
    <source>
        <dbReference type="EMBL" id="SDO45907.1"/>
    </source>
</evidence>
<protein>
    <recommendedName>
        <fullName evidence="5">DUF3043 domain-containing protein</fullName>
    </recommendedName>
</protein>
<reference evidence="4" key="1">
    <citation type="submission" date="2016-10" db="EMBL/GenBank/DDBJ databases">
        <authorList>
            <person name="Varghese N."/>
            <person name="Submissions S."/>
        </authorList>
    </citation>
    <scope>NUCLEOTIDE SEQUENCE [LARGE SCALE GENOMIC DNA]</scope>
    <source>
        <strain evidence="4">IBRC-M 10655</strain>
    </source>
</reference>
<keyword evidence="2" id="KW-0812">Transmembrane</keyword>
<dbReference type="Pfam" id="PF11241">
    <property type="entry name" value="DUF3043"/>
    <property type="match status" value="1"/>
</dbReference>
<dbReference type="Proteomes" id="UP000199651">
    <property type="component" value="Unassembled WGS sequence"/>
</dbReference>
<evidence type="ECO:0000256" key="2">
    <source>
        <dbReference type="SAM" id="Phobius"/>
    </source>
</evidence>
<evidence type="ECO:0000313" key="4">
    <source>
        <dbReference type="Proteomes" id="UP000199651"/>
    </source>
</evidence>